<gene>
    <name evidence="2" type="ORF">MERR_LOCUS8558</name>
</gene>
<reference evidence="2" key="1">
    <citation type="submission" date="2020-01" db="EMBL/GenBank/DDBJ databases">
        <authorList>
            <person name="Mishra B."/>
        </authorList>
    </citation>
    <scope>NUCLEOTIDE SEQUENCE [LARGE SCALE GENOMIC DNA]</scope>
</reference>
<evidence type="ECO:0000313" key="3">
    <source>
        <dbReference type="Proteomes" id="UP000467841"/>
    </source>
</evidence>
<evidence type="ECO:0000256" key="1">
    <source>
        <dbReference type="SAM" id="MobiDB-lite"/>
    </source>
</evidence>
<proteinExistence type="predicted"/>
<dbReference type="Proteomes" id="UP000467841">
    <property type="component" value="Unassembled WGS sequence"/>
</dbReference>
<name>A0A6D2HYJ3_9BRAS</name>
<organism evidence="2 3">
    <name type="scientific">Microthlaspi erraticum</name>
    <dbReference type="NCBI Taxonomy" id="1685480"/>
    <lineage>
        <taxon>Eukaryota</taxon>
        <taxon>Viridiplantae</taxon>
        <taxon>Streptophyta</taxon>
        <taxon>Embryophyta</taxon>
        <taxon>Tracheophyta</taxon>
        <taxon>Spermatophyta</taxon>
        <taxon>Magnoliopsida</taxon>
        <taxon>eudicotyledons</taxon>
        <taxon>Gunneridae</taxon>
        <taxon>Pentapetalae</taxon>
        <taxon>rosids</taxon>
        <taxon>malvids</taxon>
        <taxon>Brassicales</taxon>
        <taxon>Brassicaceae</taxon>
        <taxon>Coluteocarpeae</taxon>
        <taxon>Microthlaspi</taxon>
    </lineage>
</organism>
<feature type="compositionally biased region" description="Low complexity" evidence="1">
    <location>
        <begin position="83"/>
        <end position="101"/>
    </location>
</feature>
<feature type="compositionally biased region" description="Polar residues" evidence="1">
    <location>
        <begin position="53"/>
        <end position="62"/>
    </location>
</feature>
<feature type="compositionally biased region" description="Polar residues" evidence="1">
    <location>
        <begin position="1"/>
        <end position="11"/>
    </location>
</feature>
<keyword evidence="3" id="KW-1185">Reference proteome</keyword>
<sequence>MPQQLTPQPRTTKAREPGSNASRPHNLSRVLRTNVPSDPGNYASRPTEKFIGQISSNRSQRPITHPSGHDRSDRSDHGHDPIPGRSSRPTVRTPRSTRNPF</sequence>
<dbReference type="AlphaFoldDB" id="A0A6D2HYJ3"/>
<dbReference type="EMBL" id="CACVBM020000599">
    <property type="protein sequence ID" value="CAA7021323.1"/>
    <property type="molecule type" value="Genomic_DNA"/>
</dbReference>
<feature type="compositionally biased region" description="Basic and acidic residues" evidence="1">
    <location>
        <begin position="67"/>
        <end position="82"/>
    </location>
</feature>
<evidence type="ECO:0000313" key="2">
    <source>
        <dbReference type="EMBL" id="CAA7021323.1"/>
    </source>
</evidence>
<comment type="caution">
    <text evidence="2">The sequence shown here is derived from an EMBL/GenBank/DDBJ whole genome shotgun (WGS) entry which is preliminary data.</text>
</comment>
<accession>A0A6D2HYJ3</accession>
<feature type="region of interest" description="Disordered" evidence="1">
    <location>
        <begin position="1"/>
        <end position="101"/>
    </location>
</feature>
<protein>
    <submittedName>
        <fullName evidence="2">Uncharacterized protein</fullName>
    </submittedName>
</protein>